<dbReference type="PANTHER" id="PTHR21666">
    <property type="entry name" value="PEPTIDASE-RELATED"/>
    <property type="match status" value="1"/>
</dbReference>
<dbReference type="InterPro" id="IPR011055">
    <property type="entry name" value="Dup_hybrid_motif"/>
</dbReference>
<protein>
    <recommendedName>
        <fullName evidence="2">M23ase beta-sheet core domain-containing protein</fullName>
    </recommendedName>
</protein>
<proteinExistence type="predicted"/>
<comment type="caution">
    <text evidence="3">The sequence shown here is derived from an EMBL/GenBank/DDBJ whole genome shotgun (WGS) entry which is preliminary data.</text>
</comment>
<dbReference type="PANTHER" id="PTHR21666:SF268">
    <property type="entry name" value="PEPTIDASE M23 DOMAIN-CONTAINING PROTEIN"/>
    <property type="match status" value="1"/>
</dbReference>
<dbReference type="Gene3D" id="2.70.70.10">
    <property type="entry name" value="Glucose Permease (Domain IIA)"/>
    <property type="match status" value="1"/>
</dbReference>
<dbReference type="Proteomes" id="UP000652013">
    <property type="component" value="Unassembled WGS sequence"/>
</dbReference>
<dbReference type="Pfam" id="PF01551">
    <property type="entry name" value="Peptidase_M23"/>
    <property type="match status" value="1"/>
</dbReference>
<dbReference type="AlphaFoldDB" id="A0A8J4DIV0"/>
<dbReference type="InterPro" id="IPR016047">
    <property type="entry name" value="M23ase_b-sheet_dom"/>
</dbReference>
<evidence type="ECO:0000313" key="3">
    <source>
        <dbReference type="EMBL" id="GIJ02340.1"/>
    </source>
</evidence>
<reference evidence="3" key="1">
    <citation type="submission" date="2021-01" db="EMBL/GenBank/DDBJ databases">
        <title>Whole genome shotgun sequence of Spirilliplanes yamanashiensis NBRC 15828.</title>
        <authorList>
            <person name="Komaki H."/>
            <person name="Tamura T."/>
        </authorList>
    </citation>
    <scope>NUCLEOTIDE SEQUENCE</scope>
    <source>
        <strain evidence="3">NBRC 15828</strain>
    </source>
</reference>
<dbReference type="SUPFAM" id="SSF51261">
    <property type="entry name" value="Duplicated hybrid motif"/>
    <property type="match status" value="1"/>
</dbReference>
<dbReference type="GO" id="GO:0004222">
    <property type="term" value="F:metalloendopeptidase activity"/>
    <property type="evidence" value="ECO:0007669"/>
    <property type="project" value="TreeGrafter"/>
</dbReference>
<dbReference type="CDD" id="cd12797">
    <property type="entry name" value="M23_peptidase"/>
    <property type="match status" value="1"/>
</dbReference>
<gene>
    <name evidence="3" type="ORF">Sya03_16920</name>
</gene>
<evidence type="ECO:0000259" key="2">
    <source>
        <dbReference type="Pfam" id="PF01551"/>
    </source>
</evidence>
<accession>A0A8J4DIV0</accession>
<feature type="region of interest" description="Disordered" evidence="1">
    <location>
        <begin position="14"/>
        <end position="77"/>
    </location>
</feature>
<evidence type="ECO:0000313" key="4">
    <source>
        <dbReference type="Proteomes" id="UP000652013"/>
    </source>
</evidence>
<evidence type="ECO:0000256" key="1">
    <source>
        <dbReference type="SAM" id="MobiDB-lite"/>
    </source>
</evidence>
<dbReference type="PROSITE" id="PS51257">
    <property type="entry name" value="PROKAR_LIPOPROTEIN"/>
    <property type="match status" value="1"/>
</dbReference>
<sequence>MRLVAAGLTAGLAAGCGNGPAEGTETTWAVPTATPGTTAPATSATAGPSAAADPSAAPSPSAGAEKPKRQPAFAFPVPGANVDYHPTHGKYPATDLFARCGAPVVANVDGVVLEVSRTDRYVKGRPDGPLNGGLSVSVLGDDGVRYYGSHLSRITAGIDAGVRVRAGQRIGAVGRTGNANDVCHLHFGISPPCARTGDWKVRRGVIWPKPYLDSWRAGGSRSAAKAAADWARANDCTA</sequence>
<dbReference type="EMBL" id="BOOY01000008">
    <property type="protein sequence ID" value="GIJ02340.1"/>
    <property type="molecule type" value="Genomic_DNA"/>
</dbReference>
<organism evidence="3 4">
    <name type="scientific">Spirilliplanes yamanashiensis</name>
    <dbReference type="NCBI Taxonomy" id="42233"/>
    <lineage>
        <taxon>Bacteria</taxon>
        <taxon>Bacillati</taxon>
        <taxon>Actinomycetota</taxon>
        <taxon>Actinomycetes</taxon>
        <taxon>Micromonosporales</taxon>
        <taxon>Micromonosporaceae</taxon>
        <taxon>Spirilliplanes</taxon>
    </lineage>
</organism>
<feature type="domain" description="M23ase beta-sheet core" evidence="2">
    <location>
        <begin position="93"/>
        <end position="190"/>
    </location>
</feature>
<keyword evidence="4" id="KW-1185">Reference proteome</keyword>
<name>A0A8J4DIV0_9ACTN</name>
<feature type="compositionally biased region" description="Low complexity" evidence="1">
    <location>
        <begin position="26"/>
        <end position="64"/>
    </location>
</feature>
<dbReference type="InterPro" id="IPR050570">
    <property type="entry name" value="Cell_wall_metabolism_enzyme"/>
</dbReference>